<dbReference type="EMBL" id="JAYMYR010000003">
    <property type="protein sequence ID" value="KAK7372521.1"/>
    <property type="molecule type" value="Genomic_DNA"/>
</dbReference>
<dbReference type="GO" id="GO:0009083">
    <property type="term" value="P:branched-chain amino acid catabolic process"/>
    <property type="evidence" value="ECO:0007669"/>
    <property type="project" value="TreeGrafter"/>
</dbReference>
<organism evidence="3 4">
    <name type="scientific">Phaseolus coccineus</name>
    <name type="common">Scarlet runner bean</name>
    <name type="synonym">Phaseolus multiflorus</name>
    <dbReference type="NCBI Taxonomy" id="3886"/>
    <lineage>
        <taxon>Eukaryota</taxon>
        <taxon>Viridiplantae</taxon>
        <taxon>Streptophyta</taxon>
        <taxon>Embryophyta</taxon>
        <taxon>Tracheophyta</taxon>
        <taxon>Spermatophyta</taxon>
        <taxon>Magnoliopsida</taxon>
        <taxon>eudicotyledons</taxon>
        <taxon>Gunneridae</taxon>
        <taxon>Pentapetalae</taxon>
        <taxon>rosids</taxon>
        <taxon>fabids</taxon>
        <taxon>Fabales</taxon>
        <taxon>Fabaceae</taxon>
        <taxon>Papilionoideae</taxon>
        <taxon>50 kb inversion clade</taxon>
        <taxon>NPAAA clade</taxon>
        <taxon>indigoferoid/millettioid clade</taxon>
        <taxon>Phaseoleae</taxon>
        <taxon>Phaseolus</taxon>
    </lineage>
</organism>
<dbReference type="InterPro" id="IPR029061">
    <property type="entry name" value="THDP-binding"/>
</dbReference>
<dbReference type="InterPro" id="IPR001017">
    <property type="entry name" value="DH_E1"/>
</dbReference>
<keyword evidence="4" id="KW-1185">Reference proteome</keyword>
<protein>
    <recommendedName>
        <fullName evidence="2">Dehydrogenase E1 component domain-containing protein</fullName>
    </recommendedName>
</protein>
<keyword evidence="1" id="KW-0560">Oxidoreductase</keyword>
<dbReference type="GO" id="GO:0016624">
    <property type="term" value="F:oxidoreductase activity, acting on the aldehyde or oxo group of donors, disulfide as acceptor"/>
    <property type="evidence" value="ECO:0007669"/>
    <property type="project" value="InterPro"/>
</dbReference>
<name>A0AAN9NH42_PHACN</name>
<gene>
    <name evidence="3" type="ORF">VNO80_05902</name>
</gene>
<proteinExistence type="predicted"/>
<dbReference type="PANTHER" id="PTHR43380">
    <property type="entry name" value="2-OXOISOVALERATE DEHYDROGENASE SUBUNIT ALPHA, MITOCHONDRIAL"/>
    <property type="match status" value="1"/>
</dbReference>
<dbReference type="Pfam" id="PF00676">
    <property type="entry name" value="E1_dh"/>
    <property type="match status" value="1"/>
</dbReference>
<evidence type="ECO:0000313" key="4">
    <source>
        <dbReference type="Proteomes" id="UP001374584"/>
    </source>
</evidence>
<evidence type="ECO:0000259" key="2">
    <source>
        <dbReference type="Pfam" id="PF00676"/>
    </source>
</evidence>
<feature type="domain" description="Dehydrogenase E1 component" evidence="2">
    <location>
        <begin position="136"/>
        <end position="184"/>
    </location>
</feature>
<dbReference type="SUPFAM" id="SSF52518">
    <property type="entry name" value="Thiamin diphosphate-binding fold (THDP-binding)"/>
    <property type="match status" value="1"/>
</dbReference>
<accession>A0AAN9NH42</accession>
<comment type="caution">
    <text evidence="3">The sequence shown here is derived from an EMBL/GenBank/DDBJ whole genome shotgun (WGS) entry which is preliminary data.</text>
</comment>
<dbReference type="Proteomes" id="UP001374584">
    <property type="component" value="Unassembled WGS sequence"/>
</dbReference>
<dbReference type="Gene3D" id="3.40.50.970">
    <property type="match status" value="1"/>
</dbReference>
<reference evidence="3 4" key="1">
    <citation type="submission" date="2024-01" db="EMBL/GenBank/DDBJ databases">
        <title>The genomes of 5 underutilized Papilionoideae crops provide insights into root nodulation and disease resistanc.</title>
        <authorList>
            <person name="Jiang F."/>
        </authorList>
    </citation>
    <scope>NUCLEOTIDE SEQUENCE [LARGE SCALE GENOMIC DNA]</scope>
    <source>
        <strain evidence="3">JINMINGXINNONG_FW02</strain>
        <tissue evidence="3">Leaves</tissue>
    </source>
</reference>
<evidence type="ECO:0000313" key="3">
    <source>
        <dbReference type="EMBL" id="KAK7372521.1"/>
    </source>
</evidence>
<sequence length="262" mass="30627">MDKSRLVPLISMSEYEKALKDGLASGGVAAIIEERAYMEIFLETRSEFRVVGQEFSMSGWGSVKLNFTTYTKLVIQNIKPAFLPPNYSLQEPQDYDDYEDDGLEGGEIKPIKISSDRKPLDFTQKLSNSVVIMQYIQALTYRVEHHSKSDHSTKYRAIDEIEYWKMTRNPISRFKRWVKRNGWLILPQCWDLSSHKWLYIVGLNDRNHKFFSEDSPAKWESQNLPTNRMLTRYKTIFKAPMRSDPVCGGSERNGKRLCMDEW</sequence>
<dbReference type="PANTHER" id="PTHR43380:SF1">
    <property type="entry name" value="2-OXOISOVALERATE DEHYDROGENASE SUBUNIT ALPHA, MITOCHONDRIAL"/>
    <property type="match status" value="1"/>
</dbReference>
<evidence type="ECO:0000256" key="1">
    <source>
        <dbReference type="ARBA" id="ARBA00023002"/>
    </source>
</evidence>
<dbReference type="InterPro" id="IPR050771">
    <property type="entry name" value="Alpha-ketoacid_DH_E1_comp"/>
</dbReference>
<dbReference type="AlphaFoldDB" id="A0AAN9NH42"/>